<feature type="region of interest" description="Disordered" evidence="1">
    <location>
        <begin position="1"/>
        <end position="61"/>
    </location>
</feature>
<dbReference type="Proteomes" id="UP000219522">
    <property type="component" value="Unassembled WGS sequence"/>
</dbReference>
<proteinExistence type="predicted"/>
<accession>A0A7Z7I586</accession>
<comment type="caution">
    <text evidence="2">The sequence shown here is derived from an EMBL/GenBank/DDBJ whole genome shotgun (WGS) entry which is preliminary data.</text>
</comment>
<protein>
    <submittedName>
        <fullName evidence="2">Uncharacterized protein</fullName>
    </submittedName>
</protein>
<dbReference type="AlphaFoldDB" id="A0A7Z7I586"/>
<evidence type="ECO:0000313" key="2">
    <source>
        <dbReference type="EMBL" id="SOE64043.1"/>
    </source>
</evidence>
<sequence length="61" mass="6331">MAGNGAPGKAIETGIGTVHDTMNASPRDRIFGPKNWLKNSSFDDPASQRTTKNPGSGCAAK</sequence>
<dbReference type="RefSeq" id="WP_062640200.1">
    <property type="nucleotide sequence ID" value="NZ_FCOG02000077.1"/>
</dbReference>
<feature type="compositionally biased region" description="Polar residues" evidence="1">
    <location>
        <begin position="37"/>
        <end position="54"/>
    </location>
</feature>
<keyword evidence="3" id="KW-1185">Reference proteome</keyword>
<evidence type="ECO:0000313" key="3">
    <source>
        <dbReference type="Proteomes" id="UP000219522"/>
    </source>
</evidence>
<organism evidence="2 3">
    <name type="scientific">Caballeronia arationis</name>
    <dbReference type="NCBI Taxonomy" id="1777142"/>
    <lineage>
        <taxon>Bacteria</taxon>
        <taxon>Pseudomonadati</taxon>
        <taxon>Pseudomonadota</taxon>
        <taxon>Betaproteobacteria</taxon>
        <taxon>Burkholderiales</taxon>
        <taxon>Burkholderiaceae</taxon>
        <taxon>Caballeronia</taxon>
    </lineage>
</organism>
<gene>
    <name evidence="2" type="ORF">SAMN05446927_2648</name>
</gene>
<reference evidence="2 3" key="1">
    <citation type="submission" date="2017-09" db="EMBL/GenBank/DDBJ databases">
        <authorList>
            <person name="Varghese N."/>
            <person name="Submissions S."/>
        </authorList>
    </citation>
    <scope>NUCLEOTIDE SEQUENCE [LARGE SCALE GENOMIC DNA]</scope>
    <source>
        <strain evidence="2 3">OK806</strain>
    </source>
</reference>
<evidence type="ECO:0000256" key="1">
    <source>
        <dbReference type="SAM" id="MobiDB-lite"/>
    </source>
</evidence>
<dbReference type="EMBL" id="OCSU01000001">
    <property type="protein sequence ID" value="SOE64043.1"/>
    <property type="molecule type" value="Genomic_DNA"/>
</dbReference>
<name>A0A7Z7I586_9BURK</name>